<name>A0A8T2N1X1_9TELE</name>
<accession>A0A8T2N1X1</accession>
<organism evidence="2 3">
    <name type="scientific">Albula glossodonta</name>
    <name type="common">roundjaw bonefish</name>
    <dbReference type="NCBI Taxonomy" id="121402"/>
    <lineage>
        <taxon>Eukaryota</taxon>
        <taxon>Metazoa</taxon>
        <taxon>Chordata</taxon>
        <taxon>Craniata</taxon>
        <taxon>Vertebrata</taxon>
        <taxon>Euteleostomi</taxon>
        <taxon>Actinopterygii</taxon>
        <taxon>Neopterygii</taxon>
        <taxon>Teleostei</taxon>
        <taxon>Albuliformes</taxon>
        <taxon>Albulidae</taxon>
        <taxon>Albula</taxon>
    </lineage>
</organism>
<evidence type="ECO:0000256" key="1">
    <source>
        <dbReference type="SAM" id="Phobius"/>
    </source>
</evidence>
<keyword evidence="1" id="KW-1133">Transmembrane helix</keyword>
<keyword evidence="3" id="KW-1185">Reference proteome</keyword>
<reference evidence="2" key="1">
    <citation type="thesis" date="2021" institute="BYU ScholarsArchive" country="Provo, UT, USA">
        <title>Applications of and Algorithms for Genome Assembly and Genomic Analyses with an Emphasis on Marine Teleosts.</title>
        <authorList>
            <person name="Pickett B.D."/>
        </authorList>
    </citation>
    <scope>NUCLEOTIDE SEQUENCE</scope>
    <source>
        <strain evidence="2">HI-2016</strain>
    </source>
</reference>
<dbReference type="Proteomes" id="UP000824540">
    <property type="component" value="Unassembled WGS sequence"/>
</dbReference>
<keyword evidence="1" id="KW-0472">Membrane</keyword>
<feature type="transmembrane region" description="Helical" evidence="1">
    <location>
        <begin position="25"/>
        <end position="49"/>
    </location>
</feature>
<proteinExistence type="predicted"/>
<dbReference type="OrthoDB" id="10308922at2759"/>
<dbReference type="AlphaFoldDB" id="A0A8T2N1X1"/>
<evidence type="ECO:0000313" key="3">
    <source>
        <dbReference type="Proteomes" id="UP000824540"/>
    </source>
</evidence>
<gene>
    <name evidence="2" type="ORF">JZ751_011601</name>
</gene>
<comment type="caution">
    <text evidence="2">The sequence shown here is derived from an EMBL/GenBank/DDBJ whole genome shotgun (WGS) entry which is preliminary data.</text>
</comment>
<keyword evidence="1" id="KW-0812">Transmembrane</keyword>
<sequence>MENNSQVEEGLVEPSAQVQTTRRPWLSKVMFCCGFVVGFCLCSVAISMLREISPALWRHCEITRGSAPGANHDPVPLVIGQNATPSDSSGRLIYWMGANQKTLHTRGGYVYATRGRHSHDGACATVVRLKRADSQFQRLGSYVRQGYVTNGEGCMLSQEAGRKYLEALLRGSSAEEGHMDTCLAGDTRDQKGHRAFHLLWPMTTFSPWGLPPKRLF</sequence>
<protein>
    <submittedName>
        <fullName evidence="2">Uncharacterized protein</fullName>
    </submittedName>
</protein>
<evidence type="ECO:0000313" key="2">
    <source>
        <dbReference type="EMBL" id="KAG9333440.1"/>
    </source>
</evidence>
<dbReference type="EMBL" id="JAFBMS010000199">
    <property type="protein sequence ID" value="KAG9333440.1"/>
    <property type="molecule type" value="Genomic_DNA"/>
</dbReference>
<feature type="non-terminal residue" evidence="2">
    <location>
        <position position="1"/>
    </location>
</feature>